<keyword evidence="6" id="KW-0460">Magnesium</keyword>
<comment type="cofactor">
    <cofactor evidence="2">
        <name>thiamine diphosphate</name>
        <dbReference type="ChEBI" id="CHEBI:58937"/>
    </cofactor>
</comment>
<name>A0A0G0HBE9_9BACT</name>
<dbReference type="Pfam" id="PF02779">
    <property type="entry name" value="Transket_pyr"/>
    <property type="match status" value="1"/>
</dbReference>
<gene>
    <name evidence="10" type="ORF">US58_C0032G0011</name>
</gene>
<dbReference type="EMBL" id="LBTN01000032">
    <property type="protein sequence ID" value="KKQ39472.1"/>
    <property type="molecule type" value="Genomic_DNA"/>
</dbReference>
<keyword evidence="7" id="KW-0786">Thiamine pyrophosphate</keyword>
<dbReference type="GO" id="GO:0006098">
    <property type="term" value="P:pentose-phosphate shunt"/>
    <property type="evidence" value="ECO:0007669"/>
    <property type="project" value="TreeGrafter"/>
</dbReference>
<sequence length="754" mass="82671">MYNPLNSEDLEKLKSTQPERFSNPLKTGKYLNLQKLELANLDGIDIPRLEKLANIMRGLIFATVEAGQSGHPGGSSSKVEQTIALTLGGALAFKPLDPKNVGRDRVIWSAGHCTPALFSLNALLYESLRRVGRQFSSAVVKTIFPEDLIRFRRIDGPTGHVESYYPLADTCTGPSGHGFSGAGGMAISHLSCGLPTKFWVFMGDAESEEGMTYEARNILASVGAKNLVVSLDYNHYGIDGDINEVISSDYINHWLGLGWNVIEVDGHNILELIYAYRLAAGNNPAQGVSVFGGNSPTVVLAHGIKGKNYGTKENTADSHGTPAKHEEYVDIMKALGFDIAGELGKPMLDIETVLENLDETDTEYVNTRLEIAAENILPETKLEQILQKTLTNRPLVNPLSIKRPKKLPPELTFAPGEKIATRKAAGAWFEWLMKQTAFFYAGAGDLSKSVLTGGAEKVYGVINRSNPTGRGIRFGIAEQNMAMMSATLTQDILPGSFRPISVFGTYAVFSTMIGNCVRLSLIANKLNPEHKGFFIMLASHDGPETGEDGPTHQGLYWMSLYGAMPGIKVYKPMDAAETIEMLFYALEKGEPIALSLLRPDTPMVNRSIGNSKPEDAVNGAYIFYESKDKGVRSKEKTVLVISGVNLLLNVMQILPELEKTHSVKIINVTSPQLFEELRKTDPEKAEEIFSDEDRKNAITLHNGWKGFLAPFLLPADHEKRAIGIDTYLKSGNVEEMYDLAGLTPNDLLKKINSI</sequence>
<feature type="domain" description="Transketolase-like pyrimidine-binding" evidence="9">
    <location>
        <begin position="419"/>
        <end position="603"/>
    </location>
</feature>
<dbReference type="PANTHER" id="PTHR43522">
    <property type="entry name" value="TRANSKETOLASE"/>
    <property type="match status" value="1"/>
</dbReference>
<evidence type="ECO:0000256" key="4">
    <source>
        <dbReference type="ARBA" id="ARBA00022679"/>
    </source>
</evidence>
<comment type="caution">
    <text evidence="10">The sequence shown here is derived from an EMBL/GenBank/DDBJ whole genome shotgun (WGS) entry which is preliminary data.</text>
</comment>
<dbReference type="InterPro" id="IPR029061">
    <property type="entry name" value="THDP-binding"/>
</dbReference>
<protein>
    <submittedName>
        <fullName evidence="10">Transketolase</fullName>
    </submittedName>
</protein>
<dbReference type="InterPro" id="IPR009014">
    <property type="entry name" value="Transketo_C/PFOR_II"/>
</dbReference>
<accession>A0A0G0HBE9</accession>
<dbReference type="SUPFAM" id="SSF52518">
    <property type="entry name" value="Thiamin diphosphate-binding fold (THDP-binding)"/>
    <property type="match status" value="2"/>
</dbReference>
<dbReference type="GO" id="GO:0046872">
    <property type="term" value="F:metal ion binding"/>
    <property type="evidence" value="ECO:0007669"/>
    <property type="project" value="UniProtKB-KW"/>
</dbReference>
<dbReference type="GO" id="GO:0004802">
    <property type="term" value="F:transketolase activity"/>
    <property type="evidence" value="ECO:0007669"/>
    <property type="project" value="UniProtKB-EC"/>
</dbReference>
<organism evidence="10 11">
    <name type="scientific">Candidatus Magasanikbacteria bacterium GW2011_GWA2_37_8</name>
    <dbReference type="NCBI Taxonomy" id="1619036"/>
    <lineage>
        <taxon>Bacteria</taxon>
        <taxon>Candidatus Magasanikiibacteriota</taxon>
    </lineage>
</organism>
<dbReference type="SUPFAM" id="SSF52922">
    <property type="entry name" value="TK C-terminal domain-like"/>
    <property type="match status" value="1"/>
</dbReference>
<dbReference type="InterPro" id="IPR005474">
    <property type="entry name" value="Transketolase_N"/>
</dbReference>
<proteinExistence type="inferred from homology"/>
<evidence type="ECO:0000256" key="3">
    <source>
        <dbReference type="ARBA" id="ARBA00007131"/>
    </source>
</evidence>
<keyword evidence="4" id="KW-0808">Transferase</keyword>
<evidence type="ECO:0000256" key="5">
    <source>
        <dbReference type="ARBA" id="ARBA00022723"/>
    </source>
</evidence>
<dbReference type="CDD" id="cd07033">
    <property type="entry name" value="TPP_PYR_DXS_TK_like"/>
    <property type="match status" value="1"/>
</dbReference>
<dbReference type="PANTHER" id="PTHR43522:SF2">
    <property type="entry name" value="TRANSKETOLASE 1-RELATED"/>
    <property type="match status" value="1"/>
</dbReference>
<evidence type="ECO:0000313" key="11">
    <source>
        <dbReference type="Proteomes" id="UP000034333"/>
    </source>
</evidence>
<dbReference type="PROSITE" id="PS00802">
    <property type="entry name" value="TRANSKETOLASE_2"/>
    <property type="match status" value="1"/>
</dbReference>
<dbReference type="Gene3D" id="3.40.50.970">
    <property type="match status" value="2"/>
</dbReference>
<dbReference type="AlphaFoldDB" id="A0A0G0HBE9"/>
<evidence type="ECO:0000256" key="6">
    <source>
        <dbReference type="ARBA" id="ARBA00022842"/>
    </source>
</evidence>
<evidence type="ECO:0000256" key="1">
    <source>
        <dbReference type="ARBA" id="ARBA00001946"/>
    </source>
</evidence>
<dbReference type="Gene3D" id="3.40.50.920">
    <property type="match status" value="1"/>
</dbReference>
<dbReference type="Pfam" id="PF00456">
    <property type="entry name" value="Transketolase_N"/>
    <property type="match status" value="1"/>
</dbReference>
<dbReference type="Proteomes" id="UP000034333">
    <property type="component" value="Unassembled WGS sequence"/>
</dbReference>
<dbReference type="SMART" id="SM00861">
    <property type="entry name" value="Transket_pyr"/>
    <property type="match status" value="1"/>
</dbReference>
<evidence type="ECO:0000256" key="8">
    <source>
        <dbReference type="ARBA" id="ARBA00049473"/>
    </source>
</evidence>
<dbReference type="InterPro" id="IPR020826">
    <property type="entry name" value="Transketolase_BS"/>
</dbReference>
<dbReference type="InterPro" id="IPR033247">
    <property type="entry name" value="Transketolase_fam"/>
</dbReference>
<comment type="similarity">
    <text evidence="3">Belongs to the transketolase family.</text>
</comment>
<reference evidence="10 11" key="1">
    <citation type="journal article" date="2015" name="Nature">
        <title>rRNA introns, odd ribosomes, and small enigmatic genomes across a large radiation of phyla.</title>
        <authorList>
            <person name="Brown C.T."/>
            <person name="Hug L.A."/>
            <person name="Thomas B.C."/>
            <person name="Sharon I."/>
            <person name="Castelle C.J."/>
            <person name="Singh A."/>
            <person name="Wilkins M.J."/>
            <person name="Williams K.H."/>
            <person name="Banfield J.F."/>
        </authorList>
    </citation>
    <scope>NUCLEOTIDE SEQUENCE [LARGE SCALE GENOMIC DNA]</scope>
</reference>
<evidence type="ECO:0000256" key="7">
    <source>
        <dbReference type="ARBA" id="ARBA00023052"/>
    </source>
</evidence>
<dbReference type="STRING" id="1619036.US58_C0032G0011"/>
<dbReference type="InterPro" id="IPR005475">
    <property type="entry name" value="Transketolase-like_Pyr-bd"/>
</dbReference>
<evidence type="ECO:0000259" key="9">
    <source>
        <dbReference type="SMART" id="SM00861"/>
    </source>
</evidence>
<evidence type="ECO:0000256" key="2">
    <source>
        <dbReference type="ARBA" id="ARBA00001964"/>
    </source>
</evidence>
<comment type="catalytic activity">
    <reaction evidence="8">
        <text>D-sedoheptulose 7-phosphate + D-glyceraldehyde 3-phosphate = aldehydo-D-ribose 5-phosphate + D-xylulose 5-phosphate</text>
        <dbReference type="Rhea" id="RHEA:10508"/>
        <dbReference type="ChEBI" id="CHEBI:57483"/>
        <dbReference type="ChEBI" id="CHEBI:57737"/>
        <dbReference type="ChEBI" id="CHEBI:58273"/>
        <dbReference type="ChEBI" id="CHEBI:59776"/>
        <dbReference type="EC" id="2.2.1.1"/>
    </reaction>
</comment>
<comment type="cofactor">
    <cofactor evidence="1">
        <name>Mg(2+)</name>
        <dbReference type="ChEBI" id="CHEBI:18420"/>
    </cofactor>
</comment>
<keyword evidence="5" id="KW-0479">Metal-binding</keyword>
<dbReference type="GO" id="GO:0005829">
    <property type="term" value="C:cytosol"/>
    <property type="evidence" value="ECO:0007669"/>
    <property type="project" value="TreeGrafter"/>
</dbReference>
<evidence type="ECO:0000313" key="10">
    <source>
        <dbReference type="EMBL" id="KKQ39472.1"/>
    </source>
</evidence>